<dbReference type="PANTHER" id="PTHR40077">
    <property type="entry name" value="MEMBRANE PROTEIN-RELATED"/>
    <property type="match status" value="1"/>
</dbReference>
<dbReference type="RefSeq" id="WP_219161347.1">
    <property type="nucleotide sequence ID" value="NZ_JAHWGL010000126.1"/>
</dbReference>
<feature type="transmembrane region" description="Helical" evidence="6">
    <location>
        <begin position="45"/>
        <end position="65"/>
    </location>
</feature>
<dbReference type="Proteomes" id="UP000826188">
    <property type="component" value="Unassembled WGS sequence"/>
</dbReference>
<comment type="caution">
    <text evidence="8">The sequence shown here is derived from an EMBL/GenBank/DDBJ whole genome shotgun (WGS) entry which is preliminary data.</text>
</comment>
<keyword evidence="3 6" id="KW-0812">Transmembrane</keyword>
<evidence type="ECO:0000256" key="6">
    <source>
        <dbReference type="SAM" id="Phobius"/>
    </source>
</evidence>
<keyword evidence="9" id="KW-1185">Reference proteome</keyword>
<feature type="domain" description="DUF3817" evidence="7">
    <location>
        <begin position="10"/>
        <end position="96"/>
    </location>
</feature>
<evidence type="ECO:0000256" key="2">
    <source>
        <dbReference type="ARBA" id="ARBA00022475"/>
    </source>
</evidence>
<dbReference type="EMBL" id="JAHWGL010000126">
    <property type="protein sequence ID" value="MBW3130817.1"/>
    <property type="molecule type" value="Genomic_DNA"/>
</dbReference>
<evidence type="ECO:0000256" key="5">
    <source>
        <dbReference type="ARBA" id="ARBA00023136"/>
    </source>
</evidence>
<name>A0ABS6X5U0_9BACT</name>
<evidence type="ECO:0000313" key="9">
    <source>
        <dbReference type="Proteomes" id="UP000826188"/>
    </source>
</evidence>
<proteinExistence type="predicted"/>
<feature type="transmembrane region" description="Helical" evidence="6">
    <location>
        <begin position="12"/>
        <end position="33"/>
    </location>
</feature>
<comment type="subcellular location">
    <subcellularLocation>
        <location evidence="1">Cell membrane</location>
        <topology evidence="1">Multi-pass membrane protein</topology>
    </subcellularLocation>
</comment>
<reference evidence="8 9" key="1">
    <citation type="submission" date="2021-07" db="EMBL/GenBank/DDBJ databases">
        <title>Hymenobacter profundi sp. nov., isolated from deep-sea water.</title>
        <authorList>
            <person name="Kim M.K."/>
        </authorList>
    </citation>
    <scope>NUCLEOTIDE SEQUENCE [LARGE SCALE GENOMIC DNA]</scope>
    <source>
        <strain evidence="8 9">M2</strain>
    </source>
</reference>
<dbReference type="PANTHER" id="PTHR40077:SF1">
    <property type="entry name" value="MEMBRANE PROTEIN"/>
    <property type="match status" value="1"/>
</dbReference>
<feature type="transmembrane region" description="Helical" evidence="6">
    <location>
        <begin position="77"/>
        <end position="97"/>
    </location>
</feature>
<sequence>MSISLKSPVGRLRLLGLLEGISLLVLVGVAVPLKHLYNNPALVRTLGPIHGLLFLLFVLNTLRVGVEYRWKFSKTTWKVLLACVIPFGTFYIDRTILAALPQHSPEYRYLLFCFSALATAWFSSGSITR</sequence>
<keyword evidence="5 6" id="KW-0472">Membrane</keyword>
<evidence type="ECO:0000256" key="4">
    <source>
        <dbReference type="ARBA" id="ARBA00022989"/>
    </source>
</evidence>
<keyword evidence="4 6" id="KW-1133">Transmembrane helix</keyword>
<evidence type="ECO:0000256" key="3">
    <source>
        <dbReference type="ARBA" id="ARBA00022692"/>
    </source>
</evidence>
<dbReference type="NCBIfam" id="TIGR03954">
    <property type="entry name" value="integ_memb_HG"/>
    <property type="match status" value="1"/>
</dbReference>
<keyword evidence="2" id="KW-1003">Cell membrane</keyword>
<organism evidence="8 9">
    <name type="scientific">Hymenobacter profundi</name>
    <dbReference type="NCBI Taxonomy" id="1982110"/>
    <lineage>
        <taxon>Bacteria</taxon>
        <taxon>Pseudomonadati</taxon>
        <taxon>Bacteroidota</taxon>
        <taxon>Cytophagia</taxon>
        <taxon>Cytophagales</taxon>
        <taxon>Hymenobacteraceae</taxon>
        <taxon>Hymenobacter</taxon>
    </lineage>
</organism>
<protein>
    <submittedName>
        <fullName evidence="8">DUF3817 domain-containing protein</fullName>
    </submittedName>
</protein>
<evidence type="ECO:0000256" key="1">
    <source>
        <dbReference type="ARBA" id="ARBA00004651"/>
    </source>
</evidence>
<evidence type="ECO:0000259" key="7">
    <source>
        <dbReference type="Pfam" id="PF12823"/>
    </source>
</evidence>
<evidence type="ECO:0000313" key="8">
    <source>
        <dbReference type="EMBL" id="MBW3130817.1"/>
    </source>
</evidence>
<dbReference type="InterPro" id="IPR023845">
    <property type="entry name" value="DUF3817_TM"/>
</dbReference>
<accession>A0ABS6X5U0</accession>
<feature type="transmembrane region" description="Helical" evidence="6">
    <location>
        <begin position="109"/>
        <end position="128"/>
    </location>
</feature>
<gene>
    <name evidence="8" type="ORF">KYK14_19810</name>
</gene>
<dbReference type="Pfam" id="PF12823">
    <property type="entry name" value="DUF3817"/>
    <property type="match status" value="1"/>
</dbReference>